<protein>
    <recommendedName>
        <fullName evidence="1">DHHA1 domain-containing protein</fullName>
    </recommendedName>
</protein>
<reference evidence="2 3" key="1">
    <citation type="journal article" date="2016" name="Nat. Commun.">
        <title>Thousands of microbial genomes shed light on interconnected biogeochemical processes in an aquifer system.</title>
        <authorList>
            <person name="Anantharaman K."/>
            <person name="Brown C.T."/>
            <person name="Hug L.A."/>
            <person name="Sharon I."/>
            <person name="Castelle C.J."/>
            <person name="Probst A.J."/>
            <person name="Thomas B.C."/>
            <person name="Singh A."/>
            <person name="Wilkins M.J."/>
            <person name="Karaoz U."/>
            <person name="Brodie E.L."/>
            <person name="Williams K.H."/>
            <person name="Hubbard S.S."/>
            <person name="Banfield J.F."/>
        </authorList>
    </citation>
    <scope>NUCLEOTIDE SEQUENCE [LARGE SCALE GENOMIC DNA]</scope>
</reference>
<evidence type="ECO:0000313" key="2">
    <source>
        <dbReference type="EMBL" id="OGG41111.1"/>
    </source>
</evidence>
<dbReference type="InterPro" id="IPR003156">
    <property type="entry name" value="DHHA1_dom"/>
</dbReference>
<comment type="caution">
    <text evidence="2">The sequence shown here is derived from an EMBL/GenBank/DDBJ whole genome shotgun (WGS) entry which is preliminary data.</text>
</comment>
<feature type="domain" description="DHHA1" evidence="1">
    <location>
        <begin position="227"/>
        <end position="273"/>
    </location>
</feature>
<proteinExistence type="predicted"/>
<dbReference type="InterPro" id="IPR038763">
    <property type="entry name" value="DHH_sf"/>
</dbReference>
<evidence type="ECO:0000259" key="1">
    <source>
        <dbReference type="Pfam" id="PF02272"/>
    </source>
</evidence>
<dbReference type="PANTHER" id="PTHR46922">
    <property type="entry name" value="DHHA1 DOMAIN PROTEIN"/>
    <property type="match status" value="1"/>
</dbReference>
<dbReference type="Proteomes" id="UP000179014">
    <property type="component" value="Unassembled WGS sequence"/>
</dbReference>
<name>A0A1F6BW03_9BACT</name>
<evidence type="ECO:0000313" key="3">
    <source>
        <dbReference type="Proteomes" id="UP000179014"/>
    </source>
</evidence>
<dbReference type="STRING" id="1798474.A2118_03385"/>
<dbReference type="Gene3D" id="3.10.310.30">
    <property type="match status" value="1"/>
</dbReference>
<sequence>MIEKQIVVLYHGKCPDGFAGAYAAWKKFGDSADYIPVDHGDAPPAKLEGREVYLVDFSYETAEQMDTLVKTTKRFVVLDHHESAKKFTESAPEHVYDVERSGATIAWSYFHPDAPMPRLMKYLEDGDLYRYALPETRNIFSLLLVLPFEFSAWDALALGLEDDAKRAEILKKAAAYTEFFEALAQSSVERAKKVSFEGYEVYFVATHPNITMKSYVGHELYEKLPPFALIVTAHPNGFGVSIRGDGSVDVSKIAEKYGGGGHPGSAGFFVPNGNTMPWTEIED</sequence>
<dbReference type="SUPFAM" id="SSF64182">
    <property type="entry name" value="DHH phosphoesterases"/>
    <property type="match status" value="1"/>
</dbReference>
<dbReference type="AlphaFoldDB" id="A0A1F6BW03"/>
<gene>
    <name evidence="2" type="ORF">A2118_03385</name>
</gene>
<dbReference type="Pfam" id="PF02272">
    <property type="entry name" value="DHHA1"/>
    <property type="match status" value="1"/>
</dbReference>
<dbReference type="PANTHER" id="PTHR46922:SF4">
    <property type="entry name" value="DHHA1 DOMAIN PROTEIN"/>
    <property type="match status" value="1"/>
</dbReference>
<accession>A0A1F6BW03</accession>
<organism evidence="2 3">
    <name type="scientific">Candidatus Kaiserbacteria bacterium GWA2_50_9</name>
    <dbReference type="NCBI Taxonomy" id="1798474"/>
    <lineage>
        <taxon>Bacteria</taxon>
        <taxon>Candidatus Kaiseribacteriota</taxon>
    </lineage>
</organism>
<dbReference type="GO" id="GO:0003676">
    <property type="term" value="F:nucleic acid binding"/>
    <property type="evidence" value="ECO:0007669"/>
    <property type="project" value="InterPro"/>
</dbReference>
<dbReference type="EMBL" id="MFKN01000012">
    <property type="protein sequence ID" value="OGG41111.1"/>
    <property type="molecule type" value="Genomic_DNA"/>
</dbReference>